<sequence length="62" mass="7434">MLFVYARRHFQKMSSFVEKERDGETADIDRRCSRSPEASQREEDVRISLMRPERRTTEVSVK</sequence>
<gene>
    <name evidence="2" type="ORF">F7725_014943</name>
</gene>
<accession>A0A7J5YG38</accession>
<comment type="caution">
    <text evidence="2">The sequence shown here is derived from an EMBL/GenBank/DDBJ whole genome shotgun (WGS) entry which is preliminary data.</text>
</comment>
<feature type="region of interest" description="Disordered" evidence="1">
    <location>
        <begin position="20"/>
        <end position="62"/>
    </location>
</feature>
<reference evidence="2 3" key="1">
    <citation type="submission" date="2020-03" db="EMBL/GenBank/DDBJ databases">
        <title>Dissostichus mawsoni Genome sequencing and assembly.</title>
        <authorList>
            <person name="Park H."/>
        </authorList>
    </citation>
    <scope>NUCLEOTIDE SEQUENCE [LARGE SCALE GENOMIC DNA]</scope>
    <source>
        <strain evidence="2">DM0001</strain>
        <tissue evidence="2">Muscle</tissue>
    </source>
</reference>
<organism evidence="2 3">
    <name type="scientific">Dissostichus mawsoni</name>
    <name type="common">Antarctic cod</name>
    <dbReference type="NCBI Taxonomy" id="36200"/>
    <lineage>
        <taxon>Eukaryota</taxon>
        <taxon>Metazoa</taxon>
        <taxon>Chordata</taxon>
        <taxon>Craniata</taxon>
        <taxon>Vertebrata</taxon>
        <taxon>Euteleostomi</taxon>
        <taxon>Actinopterygii</taxon>
        <taxon>Neopterygii</taxon>
        <taxon>Teleostei</taxon>
        <taxon>Neoteleostei</taxon>
        <taxon>Acanthomorphata</taxon>
        <taxon>Eupercaria</taxon>
        <taxon>Perciformes</taxon>
        <taxon>Notothenioidei</taxon>
        <taxon>Nototheniidae</taxon>
        <taxon>Dissostichus</taxon>
    </lineage>
</organism>
<evidence type="ECO:0000313" key="2">
    <source>
        <dbReference type="EMBL" id="KAF3848446.1"/>
    </source>
</evidence>
<name>A0A7J5YG38_DISMA</name>
<evidence type="ECO:0000313" key="3">
    <source>
        <dbReference type="Proteomes" id="UP000518266"/>
    </source>
</evidence>
<dbReference type="EMBL" id="JAAKFY010000012">
    <property type="protein sequence ID" value="KAF3848446.1"/>
    <property type="molecule type" value="Genomic_DNA"/>
</dbReference>
<evidence type="ECO:0000256" key="1">
    <source>
        <dbReference type="SAM" id="MobiDB-lite"/>
    </source>
</evidence>
<keyword evidence="3" id="KW-1185">Reference proteome</keyword>
<dbReference type="Proteomes" id="UP000518266">
    <property type="component" value="Unassembled WGS sequence"/>
</dbReference>
<protein>
    <submittedName>
        <fullName evidence="2">Uncharacterized protein</fullName>
    </submittedName>
</protein>
<dbReference type="AlphaFoldDB" id="A0A7J5YG38"/>
<proteinExistence type="predicted"/>